<dbReference type="InterPro" id="IPR018193">
    <property type="entry name" value="Glyc_kinase_flavodox-like_fold"/>
</dbReference>
<dbReference type="Gene3D" id="3.40.50.10350">
    <property type="entry name" value="Glycerate kinase, domain 1"/>
    <property type="match status" value="1"/>
</dbReference>
<evidence type="ECO:0000256" key="3">
    <source>
        <dbReference type="ARBA" id="ARBA00022777"/>
    </source>
</evidence>
<gene>
    <name evidence="5" type="ORF">HC031_27485</name>
</gene>
<evidence type="ECO:0000256" key="1">
    <source>
        <dbReference type="ARBA" id="ARBA00006284"/>
    </source>
</evidence>
<dbReference type="Proteomes" id="UP000722989">
    <property type="component" value="Unassembled WGS sequence"/>
</dbReference>
<dbReference type="NCBIfam" id="TIGR00045">
    <property type="entry name" value="glycerate kinase"/>
    <property type="match status" value="1"/>
</dbReference>
<dbReference type="Pfam" id="PF02595">
    <property type="entry name" value="Gly_kinase"/>
    <property type="match status" value="1"/>
</dbReference>
<organism evidence="5 6">
    <name type="scientific">Planosporangium thailandense</name>
    <dbReference type="NCBI Taxonomy" id="765197"/>
    <lineage>
        <taxon>Bacteria</taxon>
        <taxon>Bacillati</taxon>
        <taxon>Actinomycetota</taxon>
        <taxon>Actinomycetes</taxon>
        <taxon>Micromonosporales</taxon>
        <taxon>Micromonosporaceae</taxon>
        <taxon>Planosporangium</taxon>
    </lineage>
</organism>
<sequence length="395" mass="39442">MTASVHPSQRGHAAPVVLVAPDKFKGSLTAAQVAAAIADGVTEGWDARVVTRPVADGGDGTLAAALGAGFARHPVVVRGPTGEPVAAAIAVSGPRAVVELASCCGLGLLPAGRPAPLDASTAGLGDAIRAALDAGCRDITVGVGGSASTDAGLGLLSALGARLYDAAGDELNPSGRALEAVRRIDVTHLDVRLREARITVACDVENPLHGPDGAAHVYAPQKGADPTMVELLDRGLRNVGALFDATRPGTSLTPGAGAAGGVTAAALAVLGAQVSSGAQLVLDMLDFDELLDAADVVITGEGSLDQQTLSGKAPAVVAARARSRGLPVIGIAGRATLTPGELADAGFTTVLTLAEIEPRLDVCLADADRLLRVVARSAAGTVRSSLGLRGRQTQQ</sequence>
<comment type="similarity">
    <text evidence="1 4">Belongs to the glycerate kinase type-1 family.</text>
</comment>
<dbReference type="GO" id="GO:0016301">
    <property type="term" value="F:kinase activity"/>
    <property type="evidence" value="ECO:0007669"/>
    <property type="project" value="UniProtKB-KW"/>
</dbReference>
<reference evidence="5 6" key="1">
    <citation type="submission" date="2020-03" db="EMBL/GenBank/DDBJ databases">
        <title>WGS of the type strain of Planosporangium spp.</title>
        <authorList>
            <person name="Thawai C."/>
        </authorList>
    </citation>
    <scope>NUCLEOTIDE SEQUENCE [LARGE SCALE GENOMIC DNA]</scope>
    <source>
        <strain evidence="5 6">TBRC 5610</strain>
    </source>
</reference>
<evidence type="ECO:0000313" key="5">
    <source>
        <dbReference type="EMBL" id="NJC73438.1"/>
    </source>
</evidence>
<dbReference type="RefSeq" id="WP_167928344.1">
    <property type="nucleotide sequence ID" value="NZ_JAATVY010000030.1"/>
</dbReference>
<evidence type="ECO:0000313" key="6">
    <source>
        <dbReference type="Proteomes" id="UP000722989"/>
    </source>
</evidence>
<keyword evidence="6" id="KW-1185">Reference proteome</keyword>
<dbReference type="SUPFAM" id="SSF110738">
    <property type="entry name" value="Glycerate kinase I"/>
    <property type="match status" value="1"/>
</dbReference>
<protein>
    <submittedName>
        <fullName evidence="5">Glycerate kinase</fullName>
    </submittedName>
</protein>
<dbReference type="PANTHER" id="PTHR21599:SF0">
    <property type="entry name" value="GLYCERATE KINASE"/>
    <property type="match status" value="1"/>
</dbReference>
<accession>A0ABX0Y527</accession>
<dbReference type="InterPro" id="IPR036129">
    <property type="entry name" value="Glycerate_kinase_sf"/>
</dbReference>
<keyword evidence="3 4" id="KW-0418">Kinase</keyword>
<dbReference type="EMBL" id="JAATVY010000030">
    <property type="protein sequence ID" value="NJC73438.1"/>
    <property type="molecule type" value="Genomic_DNA"/>
</dbReference>
<dbReference type="InterPro" id="IPR004381">
    <property type="entry name" value="Glycerate_kinase"/>
</dbReference>
<evidence type="ECO:0000256" key="2">
    <source>
        <dbReference type="ARBA" id="ARBA00022679"/>
    </source>
</evidence>
<proteinExistence type="inferred from homology"/>
<comment type="caution">
    <text evidence="5">The sequence shown here is derived from an EMBL/GenBank/DDBJ whole genome shotgun (WGS) entry which is preliminary data.</text>
</comment>
<evidence type="ECO:0000256" key="4">
    <source>
        <dbReference type="PIRNR" id="PIRNR006078"/>
    </source>
</evidence>
<keyword evidence="2 4" id="KW-0808">Transferase</keyword>
<dbReference type="PANTHER" id="PTHR21599">
    <property type="entry name" value="GLYCERATE KINASE"/>
    <property type="match status" value="1"/>
</dbReference>
<dbReference type="InterPro" id="IPR018197">
    <property type="entry name" value="Glycerate_kinase_RE-like"/>
</dbReference>
<dbReference type="Gene3D" id="3.90.1510.10">
    <property type="entry name" value="Glycerate kinase, domain 2"/>
    <property type="match status" value="1"/>
</dbReference>
<dbReference type="PIRSF" id="PIRSF006078">
    <property type="entry name" value="GlxK"/>
    <property type="match status" value="1"/>
</dbReference>
<name>A0ABX0Y527_9ACTN</name>